<sequence>MENITCKKRQRSENWLEEDKVDLRSCTESIANTEIECRKEVHQAQMANEERKARNLDLYETLIKFKIEYYKKTSSS</sequence>
<dbReference type="EMBL" id="CAJQZP010000088">
    <property type="protein sequence ID" value="CAG4937746.1"/>
    <property type="molecule type" value="Genomic_DNA"/>
</dbReference>
<evidence type="ECO:0000313" key="2">
    <source>
        <dbReference type="Proteomes" id="UP000691718"/>
    </source>
</evidence>
<organism evidence="1 2">
    <name type="scientific">Parnassius apollo</name>
    <name type="common">Apollo butterfly</name>
    <name type="synonym">Papilio apollo</name>
    <dbReference type="NCBI Taxonomy" id="110799"/>
    <lineage>
        <taxon>Eukaryota</taxon>
        <taxon>Metazoa</taxon>
        <taxon>Ecdysozoa</taxon>
        <taxon>Arthropoda</taxon>
        <taxon>Hexapoda</taxon>
        <taxon>Insecta</taxon>
        <taxon>Pterygota</taxon>
        <taxon>Neoptera</taxon>
        <taxon>Endopterygota</taxon>
        <taxon>Lepidoptera</taxon>
        <taxon>Glossata</taxon>
        <taxon>Ditrysia</taxon>
        <taxon>Papilionoidea</taxon>
        <taxon>Papilionidae</taxon>
        <taxon>Parnassiinae</taxon>
        <taxon>Parnassini</taxon>
        <taxon>Parnassius</taxon>
        <taxon>Parnassius</taxon>
    </lineage>
</organism>
<dbReference type="AlphaFoldDB" id="A0A8S3W362"/>
<dbReference type="Proteomes" id="UP000691718">
    <property type="component" value="Unassembled WGS sequence"/>
</dbReference>
<proteinExistence type="predicted"/>
<reference evidence="1" key="1">
    <citation type="submission" date="2021-04" db="EMBL/GenBank/DDBJ databases">
        <authorList>
            <person name="Tunstrom K."/>
        </authorList>
    </citation>
    <scope>NUCLEOTIDE SEQUENCE</scope>
</reference>
<comment type="caution">
    <text evidence="1">The sequence shown here is derived from an EMBL/GenBank/DDBJ whole genome shotgun (WGS) entry which is preliminary data.</text>
</comment>
<keyword evidence="2" id="KW-1185">Reference proteome</keyword>
<accession>A0A8S3W362</accession>
<protein>
    <submittedName>
        <fullName evidence="1">(apollo) hypothetical protein</fullName>
    </submittedName>
</protein>
<gene>
    <name evidence="1" type="ORF">PAPOLLO_LOCUS1476</name>
</gene>
<dbReference type="OrthoDB" id="6084504at2759"/>
<evidence type="ECO:0000313" key="1">
    <source>
        <dbReference type="EMBL" id="CAG4937746.1"/>
    </source>
</evidence>
<name>A0A8S3W362_PARAO</name>